<evidence type="ECO:0000313" key="2">
    <source>
        <dbReference type="Proteomes" id="UP000499080"/>
    </source>
</evidence>
<sequence>MKRDPKLNPELSASSVRHVCGDHFDCAEKGYSREVKVALKRQVMIGYAFIKVDNATQTSTSIGNYRPFPTRESPEDAWDEIWAVEYPDNSY</sequence>
<dbReference type="AlphaFoldDB" id="A0A4Y2UD15"/>
<reference evidence="1 2" key="1">
    <citation type="journal article" date="2019" name="Sci. Rep.">
        <title>Orb-weaving spider Araneus ventricosus genome elucidates the spidroin gene catalogue.</title>
        <authorList>
            <person name="Kono N."/>
            <person name="Nakamura H."/>
            <person name="Ohtoshi R."/>
            <person name="Moran D.A.P."/>
            <person name="Shinohara A."/>
            <person name="Yoshida Y."/>
            <person name="Fujiwara M."/>
            <person name="Mori M."/>
            <person name="Tomita M."/>
            <person name="Arakawa K."/>
        </authorList>
    </citation>
    <scope>NUCLEOTIDE SEQUENCE [LARGE SCALE GENOMIC DNA]</scope>
</reference>
<protein>
    <submittedName>
        <fullName evidence="1">Uncharacterized protein</fullName>
    </submittedName>
</protein>
<dbReference type="EMBL" id="BGPR01035740">
    <property type="protein sequence ID" value="GBO10708.1"/>
    <property type="molecule type" value="Genomic_DNA"/>
</dbReference>
<keyword evidence="2" id="KW-1185">Reference proteome</keyword>
<gene>
    <name evidence="1" type="ORF">AVEN_154196_1</name>
</gene>
<proteinExistence type="predicted"/>
<evidence type="ECO:0000313" key="1">
    <source>
        <dbReference type="EMBL" id="GBO10708.1"/>
    </source>
</evidence>
<name>A0A4Y2UD15_ARAVE</name>
<dbReference type="Proteomes" id="UP000499080">
    <property type="component" value="Unassembled WGS sequence"/>
</dbReference>
<comment type="caution">
    <text evidence="1">The sequence shown here is derived from an EMBL/GenBank/DDBJ whole genome shotgun (WGS) entry which is preliminary data.</text>
</comment>
<accession>A0A4Y2UD15</accession>
<organism evidence="1 2">
    <name type="scientific">Araneus ventricosus</name>
    <name type="common">Orbweaver spider</name>
    <name type="synonym">Epeira ventricosa</name>
    <dbReference type="NCBI Taxonomy" id="182803"/>
    <lineage>
        <taxon>Eukaryota</taxon>
        <taxon>Metazoa</taxon>
        <taxon>Ecdysozoa</taxon>
        <taxon>Arthropoda</taxon>
        <taxon>Chelicerata</taxon>
        <taxon>Arachnida</taxon>
        <taxon>Araneae</taxon>
        <taxon>Araneomorphae</taxon>
        <taxon>Entelegynae</taxon>
        <taxon>Araneoidea</taxon>
        <taxon>Araneidae</taxon>
        <taxon>Araneus</taxon>
    </lineage>
</organism>